<evidence type="ECO:0000313" key="1">
    <source>
        <dbReference type="EMBL" id="AQP30721.1"/>
    </source>
</evidence>
<dbReference type="EMBL" id="KY549152">
    <property type="protein sequence ID" value="AQP30721.1"/>
    <property type="molecule type" value="Genomic_DNA"/>
</dbReference>
<name>A0A1S5VXI4_9CAUD</name>
<accession>A0A1S5VXI4</accession>
<protein>
    <submittedName>
        <fullName evidence="1">Uncharacterized protein</fullName>
    </submittedName>
</protein>
<proteinExistence type="predicted"/>
<sequence length="97" mass="10506">MSTLTPGTVITDPRKHGLPDFCEGCTVMGAIREDEPAVKTWGKGTGTVSWPVDDEGLRWASSLGELVAKRLAEMLGVKLDPAIFRGRESLNDGHKLQ</sequence>
<evidence type="ECO:0000313" key="2">
    <source>
        <dbReference type="Proteomes" id="UP000224283"/>
    </source>
</evidence>
<reference evidence="2" key="1">
    <citation type="submission" date="2017-01" db="EMBL/GenBank/DDBJ databases">
        <authorList>
            <person name="Mah S.A."/>
            <person name="Swanson W.J."/>
            <person name="Moy G.W."/>
            <person name="Vacquier V.D."/>
        </authorList>
    </citation>
    <scope>NUCLEOTIDE SEQUENCE [LARGE SCALE GENOMIC DNA]</scope>
</reference>
<organism evidence="1 2">
    <name type="scientific">Mycobacterium phage Maxxinista</name>
    <dbReference type="NCBI Taxonomy" id="1955423"/>
    <lineage>
        <taxon>Viruses</taxon>
        <taxon>Duplodnaviria</taxon>
        <taxon>Heunggongvirae</taxon>
        <taxon>Uroviricota</taxon>
        <taxon>Caudoviricetes</taxon>
        <taxon>Kostyavirus</taxon>
        <taxon>Kostyavirus CJW1</taxon>
    </lineage>
</organism>
<dbReference type="Proteomes" id="UP000224283">
    <property type="component" value="Genome"/>
</dbReference>
<gene>
    <name evidence="1" type="ORF">SEA_MAXXINISTA_2</name>
</gene>